<evidence type="ECO:0000313" key="2">
    <source>
        <dbReference type="EMBL" id="CAH3198868.1"/>
    </source>
</evidence>
<feature type="region of interest" description="Disordered" evidence="1">
    <location>
        <begin position="1"/>
        <end position="32"/>
    </location>
</feature>
<accession>A0ABN8T3Q9</accession>
<evidence type="ECO:0000256" key="1">
    <source>
        <dbReference type="SAM" id="MobiDB-lite"/>
    </source>
</evidence>
<evidence type="ECO:0000313" key="3">
    <source>
        <dbReference type="Proteomes" id="UP001159427"/>
    </source>
</evidence>
<feature type="region of interest" description="Disordered" evidence="1">
    <location>
        <begin position="55"/>
        <end position="80"/>
    </location>
</feature>
<dbReference type="Proteomes" id="UP001159427">
    <property type="component" value="Unassembled WGS sequence"/>
</dbReference>
<evidence type="ECO:0008006" key="4">
    <source>
        <dbReference type="Google" id="ProtNLM"/>
    </source>
</evidence>
<protein>
    <recommendedName>
        <fullName evidence="4">Ribosomal protein S4</fullName>
    </recommendedName>
</protein>
<feature type="compositionally biased region" description="Polar residues" evidence="1">
    <location>
        <begin position="63"/>
        <end position="80"/>
    </location>
</feature>
<name>A0ABN8T3Q9_9CNID</name>
<keyword evidence="3" id="KW-1185">Reference proteome</keyword>
<gene>
    <name evidence="2" type="ORF">PEVE_00037247</name>
</gene>
<proteinExistence type="predicted"/>
<dbReference type="EMBL" id="CALNXI010006066">
    <property type="protein sequence ID" value="CAH3198868.1"/>
    <property type="molecule type" value="Genomic_DNA"/>
</dbReference>
<sequence>MGFAHYQSPKLLGSSPPIKNKHGVSRKHGNGALPYTEVERLRFGIAGLQVCKLRQGGYKRKNSGQQRTESGKQVTNRAKS</sequence>
<organism evidence="2 3">
    <name type="scientific">Porites evermanni</name>
    <dbReference type="NCBI Taxonomy" id="104178"/>
    <lineage>
        <taxon>Eukaryota</taxon>
        <taxon>Metazoa</taxon>
        <taxon>Cnidaria</taxon>
        <taxon>Anthozoa</taxon>
        <taxon>Hexacorallia</taxon>
        <taxon>Scleractinia</taxon>
        <taxon>Fungiina</taxon>
        <taxon>Poritidae</taxon>
        <taxon>Porites</taxon>
    </lineage>
</organism>
<reference evidence="2 3" key="1">
    <citation type="submission" date="2022-05" db="EMBL/GenBank/DDBJ databases">
        <authorList>
            <consortium name="Genoscope - CEA"/>
            <person name="William W."/>
        </authorList>
    </citation>
    <scope>NUCLEOTIDE SEQUENCE [LARGE SCALE GENOMIC DNA]</scope>
</reference>
<comment type="caution">
    <text evidence="2">The sequence shown here is derived from an EMBL/GenBank/DDBJ whole genome shotgun (WGS) entry which is preliminary data.</text>
</comment>
<feature type="compositionally biased region" description="Basic residues" evidence="1">
    <location>
        <begin position="19"/>
        <end position="29"/>
    </location>
</feature>